<protein>
    <submittedName>
        <fullName evidence="1">Pyridoxine 4-dehydrogenase</fullName>
        <ecNumber evidence="1">1.1.1.65</ecNumber>
    </submittedName>
</protein>
<keyword evidence="1" id="KW-0560">Oxidoreductase</keyword>
<proteinExistence type="predicted"/>
<organism evidence="1 2">
    <name type="scientific">Cupriavidus laharis</name>
    <dbReference type="NCBI Taxonomy" id="151654"/>
    <lineage>
        <taxon>Bacteria</taxon>
        <taxon>Pseudomonadati</taxon>
        <taxon>Pseudomonadota</taxon>
        <taxon>Betaproteobacteria</taxon>
        <taxon>Burkholderiales</taxon>
        <taxon>Burkholderiaceae</taxon>
        <taxon>Cupriavidus</taxon>
    </lineage>
</organism>
<evidence type="ECO:0000313" key="1">
    <source>
        <dbReference type="EMBL" id="CAG9183815.1"/>
    </source>
</evidence>
<comment type="caution">
    <text evidence="1">The sequence shown here is derived from an EMBL/GenBank/DDBJ whole genome shotgun (WGS) entry which is preliminary data.</text>
</comment>
<dbReference type="EMBL" id="CAJZAI010000021">
    <property type="protein sequence ID" value="CAG9183815.1"/>
    <property type="molecule type" value="Genomic_DNA"/>
</dbReference>
<dbReference type="EC" id="1.1.1.65" evidence="1"/>
<dbReference type="GO" id="GO:0050236">
    <property type="term" value="F:pyridoxine 4-dehydrogenase (NADP+) activity"/>
    <property type="evidence" value="ECO:0007669"/>
    <property type="project" value="UniProtKB-EC"/>
</dbReference>
<sequence length="55" mass="6031">MIVIKVGARRGEDASWLPALEPEDIRQGVHDNLRNLGLEALDVVNLRVMGDIPAP</sequence>
<name>A0ABM8XTX0_9BURK</name>
<reference evidence="1 2" key="1">
    <citation type="submission" date="2021-08" db="EMBL/GenBank/DDBJ databases">
        <authorList>
            <person name="Peeters C."/>
        </authorList>
    </citation>
    <scope>NUCLEOTIDE SEQUENCE [LARGE SCALE GENOMIC DNA]</scope>
    <source>
        <strain evidence="1 2">LMG 23992</strain>
    </source>
</reference>
<accession>A0ABM8XTX0</accession>
<evidence type="ECO:0000313" key="2">
    <source>
        <dbReference type="Proteomes" id="UP000727654"/>
    </source>
</evidence>
<keyword evidence="2" id="KW-1185">Reference proteome</keyword>
<gene>
    <name evidence="1" type="primary">pdxI_2</name>
    <name evidence="1" type="ORF">LMG23992_05092</name>
</gene>
<dbReference type="Proteomes" id="UP000727654">
    <property type="component" value="Unassembled WGS sequence"/>
</dbReference>